<name>A0A2Z5G0W5_9BACT</name>
<evidence type="ECO:0000256" key="6">
    <source>
        <dbReference type="ARBA" id="ARBA00023136"/>
    </source>
</evidence>
<dbReference type="Proteomes" id="UP000253606">
    <property type="component" value="Chromosome"/>
</dbReference>
<protein>
    <submittedName>
        <fullName evidence="8">Outer membrane protein</fullName>
    </submittedName>
</protein>
<dbReference type="GO" id="GO:0015562">
    <property type="term" value="F:efflux transmembrane transporter activity"/>
    <property type="evidence" value="ECO:0007669"/>
    <property type="project" value="InterPro"/>
</dbReference>
<sequence>MAWENAKARAADLGISKASLYPTIAAVALAETNRTDIFFSPDFIRQTTGTFAPGITLNYIIFDFGRRLQDVAISRSGLLSANFLFNDTHRRIIFDVMQAYYRLLNGKGQEDAAEANLNNAQTVERAAEARLEQGLATLPDVLEARSAAAQADYDLQAAIGATEIAHGDLATSLGISPTAQFKVESIRDLPIPTELPDTVEASIDRALAQRPDLLQRVADLRAAGSEIRAARTAYLPTLSFDGNGGIARSYAQQLQQAGLYSPNQEYWDARLSLSWNVFDGFARENRLARAKADQKQASAELNAMRDQVENQVWSAYSTAKTALRQQRAAAALLAAASESYDAALQSYNFGVRSQIDVVSAQRALASARTADVSARTQLLTGVAALAFQTSDLLHAKRP</sequence>
<comment type="subcellular location">
    <subcellularLocation>
        <location evidence="1">Cell outer membrane</location>
    </subcellularLocation>
</comment>
<dbReference type="Gene3D" id="1.20.1600.10">
    <property type="entry name" value="Outer membrane efflux proteins (OEP)"/>
    <property type="match status" value="1"/>
</dbReference>
<accession>A0A2Z5G0W5</accession>
<evidence type="ECO:0000256" key="2">
    <source>
        <dbReference type="ARBA" id="ARBA00007613"/>
    </source>
</evidence>
<keyword evidence="3" id="KW-0813">Transport</keyword>
<dbReference type="GO" id="GO:1990281">
    <property type="term" value="C:efflux pump complex"/>
    <property type="evidence" value="ECO:0007669"/>
    <property type="project" value="TreeGrafter"/>
</dbReference>
<dbReference type="EMBL" id="CP030840">
    <property type="protein sequence ID" value="AXC12803.1"/>
    <property type="molecule type" value="Genomic_DNA"/>
</dbReference>
<dbReference type="InterPro" id="IPR051906">
    <property type="entry name" value="TolC-like"/>
</dbReference>
<dbReference type="GO" id="GO:0015288">
    <property type="term" value="F:porin activity"/>
    <property type="evidence" value="ECO:0007669"/>
    <property type="project" value="TreeGrafter"/>
</dbReference>
<reference evidence="8 9" key="1">
    <citation type="journal article" date="2018" name="Front. Microbiol.">
        <title>Hydrolytic Capabilities as a Key to Environmental Success: Chitinolytic and Cellulolytic Acidobacteria From Acidic Sub-arctic Soils and Boreal Peatlands.</title>
        <authorList>
            <person name="Belova S.E."/>
            <person name="Ravin N.V."/>
            <person name="Pankratov T.A."/>
            <person name="Rakitin A.L."/>
            <person name="Ivanova A.A."/>
            <person name="Beletsky A.V."/>
            <person name="Mardanov A.V."/>
            <person name="Sinninghe Damste J.S."/>
            <person name="Dedysh S.N."/>
        </authorList>
    </citation>
    <scope>NUCLEOTIDE SEQUENCE [LARGE SCALE GENOMIC DNA]</scope>
    <source>
        <strain evidence="8 9">SBC82</strain>
    </source>
</reference>
<gene>
    <name evidence="8" type="ORF">ACPOL_3518</name>
</gene>
<dbReference type="SUPFAM" id="SSF56954">
    <property type="entry name" value="Outer membrane efflux proteins (OEP)"/>
    <property type="match status" value="1"/>
</dbReference>
<dbReference type="GO" id="GO:0009279">
    <property type="term" value="C:cell outer membrane"/>
    <property type="evidence" value="ECO:0007669"/>
    <property type="project" value="UniProtKB-SubCell"/>
</dbReference>
<evidence type="ECO:0000256" key="7">
    <source>
        <dbReference type="ARBA" id="ARBA00023237"/>
    </source>
</evidence>
<keyword evidence="6" id="KW-0472">Membrane</keyword>
<evidence type="ECO:0000313" key="8">
    <source>
        <dbReference type="EMBL" id="AXC12803.1"/>
    </source>
</evidence>
<comment type="similarity">
    <text evidence="2">Belongs to the outer membrane factor (OMF) (TC 1.B.17) family.</text>
</comment>
<keyword evidence="4" id="KW-1134">Transmembrane beta strand</keyword>
<evidence type="ECO:0000256" key="5">
    <source>
        <dbReference type="ARBA" id="ARBA00022692"/>
    </source>
</evidence>
<dbReference type="KEGG" id="abas:ACPOL_3518"/>
<keyword evidence="7" id="KW-0998">Cell outer membrane</keyword>
<proteinExistence type="inferred from homology"/>
<dbReference type="AlphaFoldDB" id="A0A2Z5G0W5"/>
<dbReference type="Pfam" id="PF02321">
    <property type="entry name" value="OEP"/>
    <property type="match status" value="2"/>
</dbReference>
<evidence type="ECO:0000256" key="3">
    <source>
        <dbReference type="ARBA" id="ARBA00022448"/>
    </source>
</evidence>
<keyword evidence="5" id="KW-0812">Transmembrane</keyword>
<keyword evidence="9" id="KW-1185">Reference proteome</keyword>
<dbReference type="PANTHER" id="PTHR30026">
    <property type="entry name" value="OUTER MEMBRANE PROTEIN TOLC"/>
    <property type="match status" value="1"/>
</dbReference>
<dbReference type="PANTHER" id="PTHR30026:SF20">
    <property type="entry name" value="OUTER MEMBRANE PROTEIN TOLC"/>
    <property type="match status" value="1"/>
</dbReference>
<dbReference type="InterPro" id="IPR003423">
    <property type="entry name" value="OMP_efflux"/>
</dbReference>
<evidence type="ECO:0000256" key="4">
    <source>
        <dbReference type="ARBA" id="ARBA00022452"/>
    </source>
</evidence>
<organism evidence="8 9">
    <name type="scientific">Acidisarcina polymorpha</name>
    <dbReference type="NCBI Taxonomy" id="2211140"/>
    <lineage>
        <taxon>Bacteria</taxon>
        <taxon>Pseudomonadati</taxon>
        <taxon>Acidobacteriota</taxon>
        <taxon>Terriglobia</taxon>
        <taxon>Terriglobales</taxon>
        <taxon>Acidobacteriaceae</taxon>
        <taxon>Acidisarcina</taxon>
    </lineage>
</organism>
<dbReference type="InterPro" id="IPR028351">
    <property type="entry name" value="CyaE"/>
</dbReference>
<dbReference type="PIRSF" id="PIRSF001892">
    <property type="entry name" value="CyaE"/>
    <property type="match status" value="1"/>
</dbReference>
<evidence type="ECO:0000313" key="9">
    <source>
        <dbReference type="Proteomes" id="UP000253606"/>
    </source>
</evidence>
<evidence type="ECO:0000256" key="1">
    <source>
        <dbReference type="ARBA" id="ARBA00004442"/>
    </source>
</evidence>